<evidence type="ECO:0000313" key="3">
    <source>
        <dbReference type="Proteomes" id="UP000077202"/>
    </source>
</evidence>
<dbReference type="EMBL" id="LVLJ01000631">
    <property type="protein sequence ID" value="OAE33545.1"/>
    <property type="molecule type" value="Genomic_DNA"/>
</dbReference>
<feature type="region of interest" description="Disordered" evidence="1">
    <location>
        <begin position="143"/>
        <end position="167"/>
    </location>
</feature>
<accession>A0A176WMA7</accession>
<keyword evidence="3" id="KW-1185">Reference proteome</keyword>
<dbReference type="AlphaFoldDB" id="A0A176WMA7"/>
<evidence type="ECO:0000256" key="1">
    <source>
        <dbReference type="SAM" id="MobiDB-lite"/>
    </source>
</evidence>
<name>A0A176WMA7_MARPO</name>
<sequence>MDDYCEFGRDYAVEIDAWRRHWSSNYLSTTHGGVGISGGASSDISEGASSNIRKSTNGAAGVASVGTSSGTVSIAGRSMNEDASGIPLFSLIPQFFKRELRRRVRDATLMSDESSTLTHVFALYKKIELNMVEERDMTSTSCISHNTTQFRPMGGASGSRGIQTRSP</sequence>
<gene>
    <name evidence="2" type="ORF">AXG93_4032s1020</name>
</gene>
<evidence type="ECO:0000313" key="2">
    <source>
        <dbReference type="EMBL" id="OAE33545.1"/>
    </source>
</evidence>
<comment type="caution">
    <text evidence="2">The sequence shown here is derived from an EMBL/GenBank/DDBJ whole genome shotgun (WGS) entry which is preliminary data.</text>
</comment>
<protein>
    <submittedName>
        <fullName evidence="2">Uncharacterized protein</fullName>
    </submittedName>
</protein>
<dbReference type="Proteomes" id="UP000077202">
    <property type="component" value="Unassembled WGS sequence"/>
</dbReference>
<reference evidence="2" key="1">
    <citation type="submission" date="2016-03" db="EMBL/GenBank/DDBJ databases">
        <title>Mechanisms controlling the formation of the plant cell surface in tip-growing cells are functionally conserved among land plants.</title>
        <authorList>
            <person name="Honkanen S."/>
            <person name="Jones V.A."/>
            <person name="Morieri G."/>
            <person name="Champion C."/>
            <person name="Hetherington A.J."/>
            <person name="Kelly S."/>
            <person name="Saint-Marcoux D."/>
            <person name="Proust H."/>
            <person name="Prescott H."/>
            <person name="Dolan L."/>
        </authorList>
    </citation>
    <scope>NUCLEOTIDE SEQUENCE [LARGE SCALE GENOMIC DNA]</scope>
    <source>
        <tissue evidence="2">Whole gametophyte</tissue>
    </source>
</reference>
<proteinExistence type="predicted"/>
<organism evidence="2 3">
    <name type="scientific">Marchantia polymorpha subsp. ruderalis</name>
    <dbReference type="NCBI Taxonomy" id="1480154"/>
    <lineage>
        <taxon>Eukaryota</taxon>
        <taxon>Viridiplantae</taxon>
        <taxon>Streptophyta</taxon>
        <taxon>Embryophyta</taxon>
        <taxon>Marchantiophyta</taxon>
        <taxon>Marchantiopsida</taxon>
        <taxon>Marchantiidae</taxon>
        <taxon>Marchantiales</taxon>
        <taxon>Marchantiaceae</taxon>
        <taxon>Marchantia</taxon>
    </lineage>
</organism>